<proteinExistence type="predicted"/>
<evidence type="ECO:0000256" key="2">
    <source>
        <dbReference type="ARBA" id="ARBA00001946"/>
    </source>
</evidence>
<evidence type="ECO:0000256" key="5">
    <source>
        <dbReference type="ARBA" id="ARBA00022763"/>
    </source>
</evidence>
<protein>
    <recommendedName>
        <fullName evidence="10">Endonuclease/exonuclease/phosphatase domain-containing protein</fullName>
    </recommendedName>
</protein>
<dbReference type="EMBL" id="MQUB01000001">
    <property type="protein sequence ID" value="PQB04692.1"/>
    <property type="molecule type" value="Genomic_DNA"/>
</dbReference>
<evidence type="ECO:0000256" key="4">
    <source>
        <dbReference type="ARBA" id="ARBA00022723"/>
    </source>
</evidence>
<gene>
    <name evidence="11" type="ORF">BST85_07135</name>
</gene>
<evidence type="ECO:0000313" key="11">
    <source>
        <dbReference type="EMBL" id="PQB04692.1"/>
    </source>
</evidence>
<dbReference type="GO" id="GO:0016787">
    <property type="term" value="F:hydrolase activity"/>
    <property type="evidence" value="ECO:0007669"/>
    <property type="project" value="UniProtKB-KW"/>
</dbReference>
<reference evidence="11 12" key="1">
    <citation type="submission" date="2016-11" db="EMBL/GenBank/DDBJ databases">
        <title>Trade-off between light-utilization and light-protection in marine flavobacteria.</title>
        <authorList>
            <person name="Kumagai Y."/>
        </authorList>
    </citation>
    <scope>NUCLEOTIDE SEQUENCE [LARGE SCALE GENOMIC DNA]</scope>
    <source>
        <strain evidence="11 12">NBRC 107741</strain>
    </source>
</reference>
<evidence type="ECO:0000313" key="12">
    <source>
        <dbReference type="Proteomes" id="UP000239800"/>
    </source>
</evidence>
<feature type="transmembrane region" description="Helical" evidence="9">
    <location>
        <begin position="71"/>
        <end position="88"/>
    </location>
</feature>
<dbReference type="GO" id="GO:0046872">
    <property type="term" value="F:metal ion binding"/>
    <property type="evidence" value="ECO:0007669"/>
    <property type="project" value="UniProtKB-KW"/>
</dbReference>
<dbReference type="RefSeq" id="WP_104812618.1">
    <property type="nucleotide sequence ID" value="NZ_MQUB01000001.1"/>
</dbReference>
<keyword evidence="7" id="KW-0460">Magnesium</keyword>
<keyword evidence="8" id="KW-0234">DNA repair</keyword>
<keyword evidence="9" id="KW-0472">Membrane</keyword>
<dbReference type="InterPro" id="IPR005135">
    <property type="entry name" value="Endo/exonuclease/phosphatase"/>
</dbReference>
<accession>A0A2S7KPY7</accession>
<keyword evidence="6" id="KW-0378">Hydrolase</keyword>
<keyword evidence="3" id="KW-0540">Nuclease</keyword>
<organism evidence="11 12">
    <name type="scientific">Aureitalea marina</name>
    <dbReference type="NCBI Taxonomy" id="930804"/>
    <lineage>
        <taxon>Bacteria</taxon>
        <taxon>Pseudomonadati</taxon>
        <taxon>Bacteroidota</taxon>
        <taxon>Flavobacteriia</taxon>
        <taxon>Flavobacteriales</taxon>
        <taxon>Flavobacteriaceae</taxon>
        <taxon>Aureitalea</taxon>
    </lineage>
</organism>
<dbReference type="Gene3D" id="3.60.10.10">
    <property type="entry name" value="Endonuclease/exonuclease/phosphatase"/>
    <property type="match status" value="1"/>
</dbReference>
<dbReference type="PANTHER" id="PTHR15822">
    <property type="entry name" value="TRAF AND TNF RECEPTOR-ASSOCIATED PROTEIN"/>
    <property type="match status" value="1"/>
</dbReference>
<evidence type="ECO:0000256" key="6">
    <source>
        <dbReference type="ARBA" id="ARBA00022801"/>
    </source>
</evidence>
<feature type="transmembrane region" description="Helical" evidence="9">
    <location>
        <begin position="12"/>
        <end position="30"/>
    </location>
</feature>
<comment type="cofactor">
    <cofactor evidence="2">
        <name>Mg(2+)</name>
        <dbReference type="ChEBI" id="CHEBI:18420"/>
    </cofactor>
</comment>
<comment type="caution">
    <text evidence="11">The sequence shown here is derived from an EMBL/GenBank/DDBJ whole genome shotgun (WGS) entry which is preliminary data.</text>
</comment>
<keyword evidence="9" id="KW-0812">Transmembrane</keyword>
<dbReference type="Pfam" id="PF03372">
    <property type="entry name" value="Exo_endo_phos"/>
    <property type="match status" value="1"/>
</dbReference>
<dbReference type="OrthoDB" id="635146at2"/>
<keyword evidence="4" id="KW-0479">Metal-binding</keyword>
<evidence type="ECO:0000256" key="9">
    <source>
        <dbReference type="SAM" id="Phobius"/>
    </source>
</evidence>
<dbReference type="AlphaFoldDB" id="A0A2S7KPY7"/>
<dbReference type="GO" id="GO:0006281">
    <property type="term" value="P:DNA repair"/>
    <property type="evidence" value="ECO:0007669"/>
    <property type="project" value="UniProtKB-KW"/>
</dbReference>
<evidence type="ECO:0000256" key="8">
    <source>
        <dbReference type="ARBA" id="ARBA00023204"/>
    </source>
</evidence>
<evidence type="ECO:0000256" key="1">
    <source>
        <dbReference type="ARBA" id="ARBA00001936"/>
    </source>
</evidence>
<feature type="transmembrane region" description="Helical" evidence="9">
    <location>
        <begin position="42"/>
        <end position="64"/>
    </location>
</feature>
<dbReference type="CDD" id="cd09084">
    <property type="entry name" value="EEP-2"/>
    <property type="match status" value="1"/>
</dbReference>
<dbReference type="SUPFAM" id="SSF56219">
    <property type="entry name" value="DNase I-like"/>
    <property type="match status" value="1"/>
</dbReference>
<name>A0A2S7KPY7_9FLAO</name>
<sequence length="342" mass="39242">MSKRRSGFLGRIIYGINILAALLLLISYLVPYVPPARFPSISLIGLAVSPLIVINLLFLLYWLVGFRRQSWLSGTVLLLGFLLHGPLYRFGSNTELAIDGPHLKVMSYNVRLFNAYEEEPGDVVDHLLDELIQEHQPDVICIQEYYKEHPVDFSQYPYQFTHFRDGSALGYAIFSKYPMTAKGSFDFDDTGNNSVYTDLEVGGNKLRLYNLHLQSLGILPTVDYLQNNDSERTRKRMADGFARQQEQLEVILEHMTNSPYPILVGADLNNTPFSYVYRKLNKQLVDGFREEGRGLGTTFRFDSYPLRIDYLFADSSLKFLDFQTLDRTFSDHYPVMATLKLP</sequence>
<evidence type="ECO:0000256" key="7">
    <source>
        <dbReference type="ARBA" id="ARBA00022842"/>
    </source>
</evidence>
<dbReference type="InterPro" id="IPR051547">
    <property type="entry name" value="TDP2-like"/>
</dbReference>
<feature type="domain" description="Endonuclease/exonuclease/phosphatase" evidence="10">
    <location>
        <begin position="106"/>
        <end position="332"/>
    </location>
</feature>
<keyword evidence="12" id="KW-1185">Reference proteome</keyword>
<dbReference type="PANTHER" id="PTHR15822:SF4">
    <property type="entry name" value="TYROSYL-DNA PHOSPHODIESTERASE 2"/>
    <property type="match status" value="1"/>
</dbReference>
<evidence type="ECO:0000256" key="3">
    <source>
        <dbReference type="ARBA" id="ARBA00022722"/>
    </source>
</evidence>
<dbReference type="GO" id="GO:0004518">
    <property type="term" value="F:nuclease activity"/>
    <property type="evidence" value="ECO:0007669"/>
    <property type="project" value="UniProtKB-KW"/>
</dbReference>
<comment type="cofactor">
    <cofactor evidence="1">
        <name>Mn(2+)</name>
        <dbReference type="ChEBI" id="CHEBI:29035"/>
    </cofactor>
</comment>
<dbReference type="Proteomes" id="UP000239800">
    <property type="component" value="Unassembled WGS sequence"/>
</dbReference>
<dbReference type="InterPro" id="IPR036691">
    <property type="entry name" value="Endo/exonu/phosph_ase_sf"/>
</dbReference>
<keyword evidence="9" id="KW-1133">Transmembrane helix</keyword>
<evidence type="ECO:0000259" key="10">
    <source>
        <dbReference type="Pfam" id="PF03372"/>
    </source>
</evidence>
<keyword evidence="5" id="KW-0227">DNA damage</keyword>